<dbReference type="InterPro" id="IPR025867">
    <property type="entry name" value="MnmE_helical"/>
</dbReference>
<evidence type="ECO:0000256" key="5">
    <source>
        <dbReference type="ARBA" id="ARBA00022958"/>
    </source>
</evidence>
<proteinExistence type="inferred from homology"/>
<dbReference type="GO" id="GO:0003924">
    <property type="term" value="F:GTPase activity"/>
    <property type="evidence" value="ECO:0007669"/>
    <property type="project" value="UniProtKB-UniRule"/>
</dbReference>
<dbReference type="InterPro" id="IPR027266">
    <property type="entry name" value="TrmE/GcvT-like"/>
</dbReference>
<dbReference type="SUPFAM" id="SSF116878">
    <property type="entry name" value="TrmE connector domain"/>
    <property type="match status" value="1"/>
</dbReference>
<feature type="binding site" evidence="7">
    <location>
        <position position="253"/>
    </location>
    <ligand>
        <name>Mg(2+)</name>
        <dbReference type="ChEBI" id="CHEBI:18420"/>
    </ligand>
</feature>
<dbReference type="InterPro" id="IPR027368">
    <property type="entry name" value="MnmE_dom2"/>
</dbReference>
<feature type="binding site" evidence="7">
    <location>
        <begin position="272"/>
        <end position="275"/>
    </location>
    <ligand>
        <name>GTP</name>
        <dbReference type="ChEBI" id="CHEBI:37565"/>
    </ligand>
</feature>
<dbReference type="InterPro" id="IPR006073">
    <property type="entry name" value="GTP-bd"/>
</dbReference>
<comment type="subunit">
    <text evidence="7">Homodimer. Heterotetramer of two MnmE and two MnmG subunits.</text>
</comment>
<organism evidence="11 12">
    <name type="scientific">Alteriqipengyuania lutimaris</name>
    <dbReference type="NCBI Taxonomy" id="1538146"/>
    <lineage>
        <taxon>Bacteria</taxon>
        <taxon>Pseudomonadati</taxon>
        <taxon>Pseudomonadota</taxon>
        <taxon>Alphaproteobacteria</taxon>
        <taxon>Sphingomonadales</taxon>
        <taxon>Erythrobacteraceae</taxon>
        <taxon>Alteriqipengyuania</taxon>
    </lineage>
</organism>
<feature type="binding site" evidence="7">
    <location>
        <begin position="228"/>
        <end position="233"/>
    </location>
    <ligand>
        <name>GTP</name>
        <dbReference type="ChEBI" id="CHEBI:37565"/>
    </ligand>
</feature>
<evidence type="ECO:0000259" key="8">
    <source>
        <dbReference type="Pfam" id="PF01926"/>
    </source>
</evidence>
<dbReference type="InterPro" id="IPR027417">
    <property type="entry name" value="P-loop_NTPase"/>
</dbReference>
<keyword evidence="6 7" id="KW-0342">GTP-binding</keyword>
<evidence type="ECO:0000256" key="3">
    <source>
        <dbReference type="ARBA" id="ARBA00022741"/>
    </source>
</evidence>
<feature type="binding site" evidence="7">
    <location>
        <begin position="247"/>
        <end position="253"/>
    </location>
    <ligand>
        <name>GTP</name>
        <dbReference type="ChEBI" id="CHEBI:37565"/>
    </ligand>
</feature>
<dbReference type="InterPro" id="IPR004520">
    <property type="entry name" value="GTPase_MnmE"/>
</dbReference>
<dbReference type="InterPro" id="IPR031168">
    <property type="entry name" value="G_TrmE"/>
</dbReference>
<dbReference type="CDD" id="cd04164">
    <property type="entry name" value="trmE"/>
    <property type="match status" value="1"/>
</dbReference>
<gene>
    <name evidence="7" type="primary">mnmE</name>
    <name evidence="7" type="synonym">trmE</name>
    <name evidence="11" type="ORF">DL238_02990</name>
</gene>
<feature type="binding site" evidence="7">
    <location>
        <position position="228"/>
    </location>
    <ligand>
        <name>K(+)</name>
        <dbReference type="ChEBI" id="CHEBI:29103"/>
    </ligand>
</feature>
<feature type="domain" description="GTP-binding protein TrmE N-terminal" evidence="9">
    <location>
        <begin position="8"/>
        <end position="122"/>
    </location>
</feature>
<evidence type="ECO:0000256" key="6">
    <source>
        <dbReference type="ARBA" id="ARBA00023134"/>
    </source>
</evidence>
<dbReference type="GO" id="GO:0046872">
    <property type="term" value="F:metal ion binding"/>
    <property type="evidence" value="ECO:0007669"/>
    <property type="project" value="UniProtKB-KW"/>
</dbReference>
<dbReference type="FunFam" id="3.30.1360.120:FF:000007">
    <property type="entry name" value="tRNA modification GTPase GTPBP3, mitochondrial"/>
    <property type="match status" value="1"/>
</dbReference>
<dbReference type="GO" id="GO:0005525">
    <property type="term" value="F:GTP binding"/>
    <property type="evidence" value="ECO:0007669"/>
    <property type="project" value="UniProtKB-UniRule"/>
</dbReference>
<dbReference type="HAMAP" id="MF_00379">
    <property type="entry name" value="GTPase_MnmE"/>
    <property type="match status" value="1"/>
</dbReference>
<dbReference type="InterPro" id="IPR018948">
    <property type="entry name" value="GTP-bd_TrmE_N"/>
</dbReference>
<comment type="subcellular location">
    <subcellularLocation>
        <location evidence="7">Cytoplasm</location>
    </subcellularLocation>
</comment>
<evidence type="ECO:0000256" key="7">
    <source>
        <dbReference type="HAMAP-Rule" id="MF_00379"/>
    </source>
</evidence>
<feature type="binding site" evidence="7">
    <location>
        <position position="249"/>
    </location>
    <ligand>
        <name>K(+)</name>
        <dbReference type="ChEBI" id="CHEBI:29103"/>
    </ligand>
</feature>
<protein>
    <recommendedName>
        <fullName evidence="7">tRNA modification GTPase MnmE</fullName>
        <ecNumber evidence="7">3.6.-.-</ecNumber>
    </recommendedName>
</protein>
<dbReference type="EC" id="3.6.-.-" evidence="7"/>
<feature type="binding site" evidence="7">
    <location>
        <position position="232"/>
    </location>
    <ligand>
        <name>Mg(2+)</name>
        <dbReference type="ChEBI" id="CHEBI:18420"/>
    </ligand>
</feature>
<reference evidence="11 12" key="1">
    <citation type="submission" date="2018-07" db="EMBL/GenBank/DDBJ databases">
        <title>Erythrobacter nanhaiensis sp. nov., a novel member of the genus Erythrobacter isolated from the South China Sea.</title>
        <authorList>
            <person name="Chen X."/>
            <person name="Liu J."/>
        </authorList>
    </citation>
    <scope>NUCLEOTIDE SEQUENCE [LARGE SCALE GENOMIC DNA]</scope>
    <source>
        <strain evidence="11 12">S-5</strain>
    </source>
</reference>
<keyword evidence="5 7" id="KW-0630">Potassium</keyword>
<accession>A0A395LN76</accession>
<dbReference type="NCBIfam" id="TIGR00231">
    <property type="entry name" value="small_GTP"/>
    <property type="match status" value="1"/>
</dbReference>
<feature type="binding site" evidence="7">
    <location>
        <position position="430"/>
    </location>
    <ligand>
        <name>(6S)-5-formyl-5,6,7,8-tetrahydrofolate</name>
        <dbReference type="ChEBI" id="CHEBI:57457"/>
    </ligand>
</feature>
<comment type="function">
    <text evidence="7">Exhibits a very high intrinsic GTPase hydrolysis rate. Involved in the addition of a carboxymethylaminomethyl (cmnm) group at the wobble position (U34) of certain tRNAs, forming tRNA-cmnm(5)s(2)U34.</text>
</comment>
<dbReference type="InterPro" id="IPR005225">
    <property type="entry name" value="Small_GTP-bd"/>
</dbReference>
<dbReference type="GO" id="GO:0005737">
    <property type="term" value="C:cytoplasm"/>
    <property type="evidence" value="ECO:0007669"/>
    <property type="project" value="UniProtKB-SubCell"/>
</dbReference>
<feature type="domain" description="G" evidence="8">
    <location>
        <begin position="220"/>
        <end position="306"/>
    </location>
</feature>
<dbReference type="Gene3D" id="3.40.50.300">
    <property type="entry name" value="P-loop containing nucleotide triphosphate hydrolases"/>
    <property type="match status" value="1"/>
</dbReference>
<keyword evidence="7" id="KW-0963">Cytoplasm</keyword>
<dbReference type="GO" id="GO:0030488">
    <property type="term" value="P:tRNA methylation"/>
    <property type="evidence" value="ECO:0007669"/>
    <property type="project" value="TreeGrafter"/>
</dbReference>
<keyword evidence="12" id="KW-1185">Reference proteome</keyword>
<dbReference type="GO" id="GO:0002098">
    <property type="term" value="P:tRNA wobble uridine modification"/>
    <property type="evidence" value="ECO:0007669"/>
    <property type="project" value="TreeGrafter"/>
</dbReference>
<dbReference type="RefSeq" id="WP_115492738.1">
    <property type="nucleotide sequence ID" value="NZ_JACHWW010000001.1"/>
</dbReference>
<sequence length="430" mass="45630">MATDPRDTIFALSSGSPPCGVAVIRVSGPRAGQALETLTGSLPEQRRASVRQVVDPQAGWLDEALVLWMPGPRSATGEDCAEIHCHGGRAVIRAIEAALERSCDLRAAEAGEFTRRAFQNGRMDLLEAEALGDMLSAETELQRAVLARSLGGHASAVVGRWREAVLGASAVVEQELDFSDEDEEGVAPPAVWRGDLRGVVDEMHAWLAAPSADKLREGLRIVLAGPPNSGKSSLFNAILDESAAIVSPIAGTTRDAIERPIALGGVPFLLVDTAGLRADSADAIERIGISRAEEELARADIVLWLGPEGEGPQGALEVSSMVDLPDGPRKSDGALRVSSLTRQGLHEMLDAIAEAGRDRLPRPGQVAVSRRQREHLVAASNAIASAIEESDPLLAGEILRQARHAMDRMLGNVATEDMLDALFGRFCIGK</sequence>
<dbReference type="Gene3D" id="3.30.1360.120">
    <property type="entry name" value="Probable tRNA modification gtpase trme, domain 1"/>
    <property type="match status" value="1"/>
</dbReference>
<keyword evidence="7" id="KW-0460">Magnesium</keyword>
<dbReference type="EMBL" id="QRBB01000001">
    <property type="protein sequence ID" value="RDS78513.1"/>
    <property type="molecule type" value="Genomic_DNA"/>
</dbReference>
<feature type="binding site" evidence="7">
    <location>
        <position position="252"/>
    </location>
    <ligand>
        <name>K(+)</name>
        <dbReference type="ChEBI" id="CHEBI:29103"/>
    </ligand>
</feature>
<comment type="caution">
    <text evidence="11">The sequence shown here is derived from an EMBL/GenBank/DDBJ whole genome shotgun (WGS) entry which is preliminary data.</text>
</comment>
<evidence type="ECO:0000313" key="11">
    <source>
        <dbReference type="EMBL" id="RDS78513.1"/>
    </source>
</evidence>
<feature type="binding site" evidence="7">
    <location>
        <position position="122"/>
    </location>
    <ligand>
        <name>(6S)-5-formyl-5,6,7,8-tetrahydrofolate</name>
        <dbReference type="ChEBI" id="CHEBI:57457"/>
    </ligand>
</feature>
<feature type="binding site" evidence="7">
    <location>
        <position position="247"/>
    </location>
    <ligand>
        <name>K(+)</name>
        <dbReference type="ChEBI" id="CHEBI:29103"/>
    </ligand>
</feature>
<dbReference type="SUPFAM" id="SSF52540">
    <property type="entry name" value="P-loop containing nucleoside triphosphate hydrolases"/>
    <property type="match status" value="1"/>
</dbReference>
<keyword evidence="4 7" id="KW-0378">Hydrolase</keyword>
<feature type="domain" description="MnmE helical" evidence="10">
    <location>
        <begin position="125"/>
        <end position="427"/>
    </location>
</feature>
<feature type="binding site" evidence="7">
    <location>
        <position position="82"/>
    </location>
    <ligand>
        <name>(6S)-5-formyl-5,6,7,8-tetrahydrofolate</name>
        <dbReference type="ChEBI" id="CHEBI:57457"/>
    </ligand>
</feature>
<evidence type="ECO:0000313" key="12">
    <source>
        <dbReference type="Proteomes" id="UP000254101"/>
    </source>
</evidence>
<dbReference type="Gene3D" id="1.20.120.430">
    <property type="entry name" value="tRNA modification GTPase MnmE domain 2"/>
    <property type="match status" value="1"/>
</dbReference>
<evidence type="ECO:0000259" key="10">
    <source>
        <dbReference type="Pfam" id="PF12631"/>
    </source>
</evidence>
<dbReference type="SUPFAM" id="SSF103025">
    <property type="entry name" value="Folate-binding domain"/>
    <property type="match status" value="1"/>
</dbReference>
<dbReference type="CDD" id="cd14858">
    <property type="entry name" value="TrmE_N"/>
    <property type="match status" value="1"/>
</dbReference>
<dbReference type="AlphaFoldDB" id="A0A395LN76"/>
<dbReference type="PANTHER" id="PTHR42714">
    <property type="entry name" value="TRNA MODIFICATION GTPASE GTPBP3"/>
    <property type="match status" value="1"/>
</dbReference>
<dbReference type="NCBIfam" id="NF003661">
    <property type="entry name" value="PRK05291.1-3"/>
    <property type="match status" value="1"/>
</dbReference>
<evidence type="ECO:0000256" key="1">
    <source>
        <dbReference type="ARBA" id="ARBA00011043"/>
    </source>
</evidence>
<comment type="cofactor">
    <cofactor evidence="7">
        <name>K(+)</name>
        <dbReference type="ChEBI" id="CHEBI:29103"/>
    </cofactor>
    <text evidence="7">Binds 1 potassium ion per subunit.</text>
</comment>
<comment type="similarity">
    <text evidence="1 7">Belongs to the TRAFAC class TrmE-Era-EngA-EngB-Septin-like GTPase superfamily. TrmE GTPase family.</text>
</comment>
<dbReference type="PANTHER" id="PTHR42714:SF2">
    <property type="entry name" value="TRNA MODIFICATION GTPASE GTPBP3, MITOCHONDRIAL"/>
    <property type="match status" value="1"/>
</dbReference>
<dbReference type="Pfam" id="PF12631">
    <property type="entry name" value="MnmE_helical"/>
    <property type="match status" value="1"/>
</dbReference>
<name>A0A395LN76_9SPHN</name>
<dbReference type="Pfam" id="PF01926">
    <property type="entry name" value="MMR_HSR1"/>
    <property type="match status" value="1"/>
</dbReference>
<evidence type="ECO:0000256" key="4">
    <source>
        <dbReference type="ARBA" id="ARBA00022801"/>
    </source>
</evidence>
<evidence type="ECO:0000259" key="9">
    <source>
        <dbReference type="Pfam" id="PF10396"/>
    </source>
</evidence>
<keyword evidence="3 7" id="KW-0547">Nucleotide-binding</keyword>
<evidence type="ECO:0000256" key="2">
    <source>
        <dbReference type="ARBA" id="ARBA00022694"/>
    </source>
</evidence>
<keyword evidence="7" id="KW-0479">Metal-binding</keyword>
<feature type="binding site" evidence="7">
    <location>
        <position position="25"/>
    </location>
    <ligand>
        <name>(6S)-5-formyl-5,6,7,8-tetrahydrofolate</name>
        <dbReference type="ChEBI" id="CHEBI:57457"/>
    </ligand>
</feature>
<dbReference type="Proteomes" id="UP000254101">
    <property type="component" value="Unassembled WGS sequence"/>
</dbReference>
<dbReference type="OrthoDB" id="9805918at2"/>
<dbReference type="Pfam" id="PF10396">
    <property type="entry name" value="TrmE_N"/>
    <property type="match status" value="1"/>
</dbReference>
<keyword evidence="2 7" id="KW-0819">tRNA processing</keyword>
<comment type="caution">
    <text evidence="7">Lacks conserved residue(s) required for the propagation of feature annotation.</text>
</comment>